<dbReference type="OrthoDB" id="6154128at2759"/>
<keyword evidence="4" id="KW-0472">Membrane</keyword>
<evidence type="ECO:0000256" key="4">
    <source>
        <dbReference type="ARBA" id="ARBA00023136"/>
    </source>
</evidence>
<keyword evidence="3" id="KW-0964">Secreted</keyword>
<comment type="subcellular location">
    <subcellularLocation>
        <location evidence="1">Membrane</location>
    </subcellularLocation>
    <subcellularLocation>
        <location evidence="2">Secreted</location>
    </subcellularLocation>
</comment>
<reference evidence="7" key="1">
    <citation type="submission" date="2021-03" db="EMBL/GenBank/DDBJ databases">
        <authorList>
            <person name="Bekaert M."/>
        </authorList>
    </citation>
    <scope>NUCLEOTIDE SEQUENCE</scope>
</reference>
<sequence length="251" mass="28455">MPPFLNRLRDGVDITKLDLLPLDLSSTDGFRYPVFDFSCDLGITKILNGVKYDIPDQVWSIVNTPSGWLNSNIEILKTSHAVKKSMARKVDVGIKEGIFSASGSYETFNDYLTNSSKYIEEVTSYTSGYKVNMMPDWALEFGRVAKLYLERFLPETFDSSTYPKYMKFIKTFGTHYFNQGKFGGLLRLVLKRIRVTTRDEQIPKYYGGSTNLLSTGGISAWQPSVVKDPWLFGGSLTEISGMISDDKNDYR</sequence>
<dbReference type="InterPro" id="IPR020863">
    <property type="entry name" value="MACPF_CS"/>
</dbReference>
<dbReference type="Pfam" id="PF01823">
    <property type="entry name" value="MACPF"/>
    <property type="match status" value="1"/>
</dbReference>
<dbReference type="AlphaFoldDB" id="A0A8S3PTK0"/>
<evidence type="ECO:0000313" key="8">
    <source>
        <dbReference type="Proteomes" id="UP000683360"/>
    </source>
</evidence>
<protein>
    <submittedName>
        <fullName evidence="7">PRF1</fullName>
    </submittedName>
</protein>
<dbReference type="PROSITE" id="PS00279">
    <property type="entry name" value="MACPF_1"/>
    <property type="match status" value="1"/>
</dbReference>
<evidence type="ECO:0000313" key="7">
    <source>
        <dbReference type="EMBL" id="CAG2187047.1"/>
    </source>
</evidence>
<dbReference type="EMBL" id="CAJPWZ010000152">
    <property type="protein sequence ID" value="CAG2187047.1"/>
    <property type="molecule type" value="Genomic_DNA"/>
</dbReference>
<evidence type="ECO:0000256" key="3">
    <source>
        <dbReference type="ARBA" id="ARBA00022525"/>
    </source>
</evidence>
<proteinExistence type="predicted"/>
<comment type="caution">
    <text evidence="7">The sequence shown here is derived from an EMBL/GenBank/DDBJ whole genome shotgun (WGS) entry which is preliminary data.</text>
</comment>
<feature type="domain" description="MACPF" evidence="6">
    <location>
        <begin position="1"/>
        <end position="251"/>
    </location>
</feature>
<evidence type="ECO:0000256" key="2">
    <source>
        <dbReference type="ARBA" id="ARBA00004613"/>
    </source>
</evidence>
<organism evidence="7 8">
    <name type="scientific">Mytilus edulis</name>
    <name type="common">Blue mussel</name>
    <dbReference type="NCBI Taxonomy" id="6550"/>
    <lineage>
        <taxon>Eukaryota</taxon>
        <taxon>Metazoa</taxon>
        <taxon>Spiralia</taxon>
        <taxon>Lophotrochozoa</taxon>
        <taxon>Mollusca</taxon>
        <taxon>Bivalvia</taxon>
        <taxon>Autobranchia</taxon>
        <taxon>Pteriomorphia</taxon>
        <taxon>Mytilida</taxon>
        <taxon>Mytiloidea</taxon>
        <taxon>Mytilidae</taxon>
        <taxon>Mytilinae</taxon>
        <taxon>Mytilus</taxon>
    </lineage>
</organism>
<gene>
    <name evidence="7" type="ORF">MEDL_2532</name>
</gene>
<evidence type="ECO:0000256" key="5">
    <source>
        <dbReference type="ARBA" id="ARBA00023157"/>
    </source>
</evidence>
<name>A0A8S3PTK0_MYTED</name>
<keyword evidence="8" id="KW-1185">Reference proteome</keyword>
<dbReference type="InterPro" id="IPR020864">
    <property type="entry name" value="MACPF"/>
</dbReference>
<dbReference type="GO" id="GO:0016020">
    <property type="term" value="C:membrane"/>
    <property type="evidence" value="ECO:0007669"/>
    <property type="project" value="UniProtKB-SubCell"/>
</dbReference>
<dbReference type="Proteomes" id="UP000683360">
    <property type="component" value="Unassembled WGS sequence"/>
</dbReference>
<keyword evidence="5" id="KW-1015">Disulfide bond</keyword>
<dbReference type="GO" id="GO:0005576">
    <property type="term" value="C:extracellular region"/>
    <property type="evidence" value="ECO:0007669"/>
    <property type="project" value="UniProtKB-SubCell"/>
</dbReference>
<dbReference type="PROSITE" id="PS51412">
    <property type="entry name" value="MACPF_2"/>
    <property type="match status" value="1"/>
</dbReference>
<evidence type="ECO:0000256" key="1">
    <source>
        <dbReference type="ARBA" id="ARBA00004370"/>
    </source>
</evidence>
<evidence type="ECO:0000259" key="6">
    <source>
        <dbReference type="PROSITE" id="PS51412"/>
    </source>
</evidence>
<accession>A0A8S3PTK0</accession>